<dbReference type="AlphaFoldDB" id="A0A9D1LQ30"/>
<dbReference type="Gene3D" id="3.40.50.150">
    <property type="entry name" value="Vaccinia Virus protein VP39"/>
    <property type="match status" value="1"/>
</dbReference>
<reference evidence="6" key="1">
    <citation type="submission" date="2020-10" db="EMBL/GenBank/DDBJ databases">
        <authorList>
            <person name="Gilroy R."/>
        </authorList>
    </citation>
    <scope>NUCLEOTIDE SEQUENCE</scope>
    <source>
        <strain evidence="6">ChiSxjej2B14-8506</strain>
    </source>
</reference>
<keyword evidence="3" id="KW-0949">S-adenosyl-L-methionine</keyword>
<evidence type="ECO:0000313" key="7">
    <source>
        <dbReference type="Proteomes" id="UP000824123"/>
    </source>
</evidence>
<proteinExistence type="predicted"/>
<dbReference type="GO" id="GO:0009307">
    <property type="term" value="P:DNA restriction-modification system"/>
    <property type="evidence" value="ECO:0007669"/>
    <property type="project" value="UniProtKB-KW"/>
</dbReference>
<dbReference type="EMBL" id="DVNK01000014">
    <property type="protein sequence ID" value="HIU45974.1"/>
    <property type="molecule type" value="Genomic_DNA"/>
</dbReference>
<protein>
    <submittedName>
        <fullName evidence="6">50S ribosomal protein L11 methyltransferase</fullName>
    </submittedName>
</protein>
<feature type="domain" description="DNA methylase N-4/N-6" evidence="5">
    <location>
        <begin position="39"/>
        <end position="294"/>
    </location>
</feature>
<keyword evidence="6" id="KW-0687">Ribonucleoprotein</keyword>
<evidence type="ECO:0000256" key="2">
    <source>
        <dbReference type="ARBA" id="ARBA00022679"/>
    </source>
</evidence>
<dbReference type="InterPro" id="IPR029063">
    <property type="entry name" value="SAM-dependent_MTases_sf"/>
</dbReference>
<reference evidence="6" key="2">
    <citation type="journal article" date="2021" name="PeerJ">
        <title>Extensive microbial diversity within the chicken gut microbiome revealed by metagenomics and culture.</title>
        <authorList>
            <person name="Gilroy R."/>
            <person name="Ravi A."/>
            <person name="Getino M."/>
            <person name="Pursley I."/>
            <person name="Horton D.L."/>
            <person name="Alikhan N.F."/>
            <person name="Baker D."/>
            <person name="Gharbi K."/>
            <person name="Hall N."/>
            <person name="Watson M."/>
            <person name="Adriaenssens E.M."/>
            <person name="Foster-Nyarko E."/>
            <person name="Jarju S."/>
            <person name="Secka A."/>
            <person name="Antonio M."/>
            <person name="Oren A."/>
            <person name="Chaudhuri R.R."/>
            <person name="La Ragione R."/>
            <person name="Hildebrand F."/>
            <person name="Pallen M.J."/>
        </authorList>
    </citation>
    <scope>NUCLEOTIDE SEQUENCE</scope>
    <source>
        <strain evidence="6">ChiSxjej2B14-8506</strain>
    </source>
</reference>
<name>A0A9D1LQ30_9FIRM</name>
<dbReference type="GO" id="GO:0005840">
    <property type="term" value="C:ribosome"/>
    <property type="evidence" value="ECO:0007669"/>
    <property type="project" value="UniProtKB-KW"/>
</dbReference>
<dbReference type="InterPro" id="IPR002295">
    <property type="entry name" value="N4/N6-MTase_EcoPI_Mod-like"/>
</dbReference>
<dbReference type="PRINTS" id="PR00506">
    <property type="entry name" value="D21N6MTFRASE"/>
</dbReference>
<dbReference type="SUPFAM" id="SSF53335">
    <property type="entry name" value="S-adenosyl-L-methionine-dependent methyltransferases"/>
    <property type="match status" value="1"/>
</dbReference>
<evidence type="ECO:0000259" key="5">
    <source>
        <dbReference type="Pfam" id="PF01555"/>
    </source>
</evidence>
<dbReference type="InterPro" id="IPR002941">
    <property type="entry name" value="DNA_methylase_N4/N6"/>
</dbReference>
<accession>A0A9D1LQ30</accession>
<keyword evidence="1 6" id="KW-0489">Methyltransferase</keyword>
<dbReference type="CDD" id="cd02440">
    <property type="entry name" value="AdoMet_MTases"/>
    <property type="match status" value="1"/>
</dbReference>
<dbReference type="GO" id="GO:0032259">
    <property type="term" value="P:methylation"/>
    <property type="evidence" value="ECO:0007669"/>
    <property type="project" value="UniProtKB-KW"/>
</dbReference>
<dbReference type="GO" id="GO:0008170">
    <property type="term" value="F:N-methyltransferase activity"/>
    <property type="evidence" value="ECO:0007669"/>
    <property type="project" value="InterPro"/>
</dbReference>
<dbReference type="Pfam" id="PF01555">
    <property type="entry name" value="N6_N4_Mtase"/>
    <property type="match status" value="1"/>
</dbReference>
<gene>
    <name evidence="6" type="ORF">IAC59_01785</name>
</gene>
<evidence type="ECO:0000256" key="3">
    <source>
        <dbReference type="ARBA" id="ARBA00022691"/>
    </source>
</evidence>
<dbReference type="GO" id="GO:0003677">
    <property type="term" value="F:DNA binding"/>
    <property type="evidence" value="ECO:0007669"/>
    <property type="project" value="InterPro"/>
</dbReference>
<evidence type="ECO:0000256" key="4">
    <source>
        <dbReference type="ARBA" id="ARBA00022747"/>
    </source>
</evidence>
<keyword evidence="6" id="KW-0689">Ribosomal protein</keyword>
<organism evidence="6 7">
    <name type="scientific">Candidatus Fimadaptatus faecigallinarum</name>
    <dbReference type="NCBI Taxonomy" id="2840814"/>
    <lineage>
        <taxon>Bacteria</taxon>
        <taxon>Bacillati</taxon>
        <taxon>Bacillota</taxon>
        <taxon>Clostridia</taxon>
        <taxon>Eubacteriales</taxon>
        <taxon>Candidatus Fimadaptatus</taxon>
    </lineage>
</organism>
<evidence type="ECO:0000313" key="6">
    <source>
        <dbReference type="EMBL" id="HIU45974.1"/>
    </source>
</evidence>
<keyword evidence="2" id="KW-0808">Transferase</keyword>
<keyword evidence="4" id="KW-0680">Restriction system</keyword>
<evidence type="ECO:0000256" key="1">
    <source>
        <dbReference type="ARBA" id="ARBA00022603"/>
    </source>
</evidence>
<dbReference type="Proteomes" id="UP000824123">
    <property type="component" value="Unassembled WGS sequence"/>
</dbReference>
<sequence>MRVQVSREALMGGGVMGEMYLGDSLALADKLKGKYAGRVQCVYLDPPFFTGETYSVRVRVGEREWRSGAGTLKLSAYSDKWSGAQQYLDAMRALLELARELLGPTGVIFLHVDWRMHARLRLLMDEVFGEDNFLNEIIWTYQTGGRARKYFSRKHDVILFYRKGPEYQFLIENVPISRTDARRNHMKRQVDKDGRVYRTIKSGGKVYKYYDDDPVYPGDVWDDVSHLQQKDPQRTGYDTQKPLKLLERVVLCSTKPGDIVCDLCCGSGTTLEAAAINGRNFLGVDLSPLALQIARRRLIGNRVNLHMPASEGTPDMELSVMMGVGNYECDLRAFRLEDGLGEREFEGLDAVTCWSGGYINDDAFYSYVHDSRTKQHPMLDAHLSIPVWDGRPAVRVEDVYGRAFYYLLDV</sequence>
<comment type="caution">
    <text evidence="6">The sequence shown here is derived from an EMBL/GenBank/DDBJ whole genome shotgun (WGS) entry which is preliminary data.</text>
</comment>